<comment type="pathway">
    <text evidence="2">Siderophore biosynthesis; mycobactin biosynthesis.</text>
</comment>
<dbReference type="Gene3D" id="1.20.140.10">
    <property type="entry name" value="Butyryl-CoA Dehydrogenase, subunit A, domain 3"/>
    <property type="match status" value="1"/>
</dbReference>
<dbReference type="SUPFAM" id="SSF47203">
    <property type="entry name" value="Acyl-CoA dehydrogenase C-terminal domain-like"/>
    <property type="match status" value="1"/>
</dbReference>
<reference evidence="14" key="1">
    <citation type="submission" date="2012-11" db="EMBL/GenBank/DDBJ databases">
        <authorList>
            <person name="Lucero-Rivera Y.E."/>
            <person name="Tovar-Ramirez D."/>
        </authorList>
    </citation>
    <scope>NUCLEOTIDE SEQUENCE [LARGE SCALE GENOMIC DNA]</scope>
    <source>
        <strain evidence="14">Araruama</strain>
    </source>
</reference>
<dbReference type="Pfam" id="PF00441">
    <property type="entry name" value="Acyl-CoA_dh_1"/>
    <property type="match status" value="1"/>
</dbReference>
<dbReference type="PANTHER" id="PTHR48083:SF20">
    <property type="entry name" value="LONG-CHAIN SPECIFIC ACYL-COA DEHYDROGENASE, MITOCHONDRIAL"/>
    <property type="match status" value="1"/>
</dbReference>
<feature type="domain" description="Acyl-CoA dehydrogenase/oxidase C-terminal" evidence="11">
    <location>
        <begin position="106"/>
        <end position="254"/>
    </location>
</feature>
<evidence type="ECO:0000256" key="1">
    <source>
        <dbReference type="ARBA" id="ARBA00001974"/>
    </source>
</evidence>
<dbReference type="Pfam" id="PF02770">
    <property type="entry name" value="Acyl-CoA_dh_M"/>
    <property type="match status" value="1"/>
</dbReference>
<dbReference type="InterPro" id="IPR036250">
    <property type="entry name" value="AcylCo_DH-like_C"/>
</dbReference>
<evidence type="ECO:0000256" key="4">
    <source>
        <dbReference type="ARBA" id="ARBA00022630"/>
    </source>
</evidence>
<evidence type="ECO:0000313" key="13">
    <source>
        <dbReference type="EMBL" id="ETR70962.1"/>
    </source>
</evidence>
<dbReference type="PANTHER" id="PTHR48083">
    <property type="entry name" value="MEDIUM-CHAIN SPECIFIC ACYL-COA DEHYDROGENASE, MITOCHONDRIAL-RELATED"/>
    <property type="match status" value="1"/>
</dbReference>
<dbReference type="EMBL" id="ATBP01000341">
    <property type="protein sequence ID" value="ETR70962.1"/>
    <property type="molecule type" value="Genomic_DNA"/>
</dbReference>
<dbReference type="InterPro" id="IPR009100">
    <property type="entry name" value="AcylCoA_DH/oxidase_NM_dom_sf"/>
</dbReference>
<comment type="similarity">
    <text evidence="3 10">Belongs to the acyl-CoA dehydrogenase family.</text>
</comment>
<dbReference type="InterPro" id="IPR009075">
    <property type="entry name" value="AcylCo_DH/oxidase_C"/>
</dbReference>
<dbReference type="FunFam" id="2.40.110.10:FF:000002">
    <property type="entry name" value="Acyl-CoA dehydrogenase fadE12"/>
    <property type="match status" value="1"/>
</dbReference>
<dbReference type="InterPro" id="IPR046373">
    <property type="entry name" value="Acyl-CoA_Oxase/DH_mid-dom_sf"/>
</dbReference>
<proteinExistence type="inferred from homology"/>
<evidence type="ECO:0000256" key="5">
    <source>
        <dbReference type="ARBA" id="ARBA00022827"/>
    </source>
</evidence>
<evidence type="ECO:0000256" key="3">
    <source>
        <dbReference type="ARBA" id="ARBA00009347"/>
    </source>
</evidence>
<dbReference type="InterPro" id="IPR006091">
    <property type="entry name" value="Acyl-CoA_Oxase/DH_mid-dom"/>
</dbReference>
<evidence type="ECO:0000313" key="14">
    <source>
        <dbReference type="Proteomes" id="UP000189670"/>
    </source>
</evidence>
<protein>
    <recommendedName>
        <fullName evidence="8">Acyl-[acyl-carrier-protein] dehydrogenase MbtN</fullName>
    </recommendedName>
    <alternativeName>
        <fullName evidence="9">Mycobactin synthase protein N</fullName>
    </alternativeName>
</protein>
<keyword evidence="6 10" id="KW-0560">Oxidoreductase</keyword>
<evidence type="ECO:0000256" key="10">
    <source>
        <dbReference type="RuleBase" id="RU362125"/>
    </source>
</evidence>
<dbReference type="GO" id="GO:0050660">
    <property type="term" value="F:flavin adenine dinucleotide binding"/>
    <property type="evidence" value="ECO:0007669"/>
    <property type="project" value="TreeGrafter"/>
</dbReference>
<accession>A0A1V1P7U8</accession>
<dbReference type="AlphaFoldDB" id="A0A1V1P7U8"/>
<dbReference type="InterPro" id="IPR050741">
    <property type="entry name" value="Acyl-CoA_dehydrogenase"/>
</dbReference>
<dbReference type="GO" id="GO:0003995">
    <property type="term" value="F:acyl-CoA dehydrogenase activity"/>
    <property type="evidence" value="ECO:0007669"/>
    <property type="project" value="TreeGrafter"/>
</dbReference>
<dbReference type="Gene3D" id="2.40.110.10">
    <property type="entry name" value="Butyryl-CoA Dehydrogenase, subunit A, domain 2"/>
    <property type="match status" value="1"/>
</dbReference>
<evidence type="ECO:0000256" key="2">
    <source>
        <dbReference type="ARBA" id="ARBA00005102"/>
    </source>
</evidence>
<evidence type="ECO:0000256" key="7">
    <source>
        <dbReference type="ARBA" id="ARBA00037085"/>
    </source>
</evidence>
<keyword evidence="4 10" id="KW-0285">Flavoprotein</keyword>
<dbReference type="GO" id="GO:0033539">
    <property type="term" value="P:fatty acid beta-oxidation using acyl-CoA dehydrogenase"/>
    <property type="evidence" value="ECO:0007669"/>
    <property type="project" value="TreeGrafter"/>
</dbReference>
<gene>
    <name evidence="13" type="ORF">OMM_02854</name>
</gene>
<evidence type="ECO:0000259" key="11">
    <source>
        <dbReference type="Pfam" id="PF00441"/>
    </source>
</evidence>
<comment type="caution">
    <text evidence="13">The sequence shown here is derived from an EMBL/GenBank/DDBJ whole genome shotgun (WGS) entry which is preliminary data.</text>
</comment>
<organism evidence="13 14">
    <name type="scientific">Candidatus Magnetoglobus multicellularis str. Araruama</name>
    <dbReference type="NCBI Taxonomy" id="890399"/>
    <lineage>
        <taxon>Bacteria</taxon>
        <taxon>Pseudomonadati</taxon>
        <taxon>Thermodesulfobacteriota</taxon>
        <taxon>Desulfobacteria</taxon>
        <taxon>Desulfobacterales</taxon>
        <taxon>Desulfobacteraceae</taxon>
        <taxon>Candidatus Magnetoglobus</taxon>
    </lineage>
</organism>
<dbReference type="Proteomes" id="UP000189670">
    <property type="component" value="Unassembled WGS sequence"/>
</dbReference>
<keyword evidence="5 10" id="KW-0274">FAD</keyword>
<dbReference type="SUPFAM" id="SSF56645">
    <property type="entry name" value="Acyl-CoA dehydrogenase NM domain-like"/>
    <property type="match status" value="1"/>
</dbReference>
<comment type="cofactor">
    <cofactor evidence="1 10">
        <name>FAD</name>
        <dbReference type="ChEBI" id="CHEBI:57692"/>
    </cofactor>
</comment>
<evidence type="ECO:0000256" key="8">
    <source>
        <dbReference type="ARBA" id="ARBA00040394"/>
    </source>
</evidence>
<dbReference type="GO" id="GO:0005737">
    <property type="term" value="C:cytoplasm"/>
    <property type="evidence" value="ECO:0007669"/>
    <property type="project" value="TreeGrafter"/>
</dbReference>
<feature type="domain" description="Acyl-CoA oxidase/dehydrogenase middle" evidence="12">
    <location>
        <begin position="1"/>
        <end position="94"/>
    </location>
</feature>
<evidence type="ECO:0000256" key="6">
    <source>
        <dbReference type="ARBA" id="ARBA00023002"/>
    </source>
</evidence>
<name>A0A1V1P7U8_9BACT</name>
<evidence type="ECO:0000259" key="12">
    <source>
        <dbReference type="Pfam" id="PF02770"/>
    </source>
</evidence>
<comment type="function">
    <text evidence="7">Catalyzes the dehydrogenation at the alpha-beta position of ACP-bound acyl chains. This results in the introduction of a double bond in the lipidic chain, which is further transferred to the epsilon-amino group of lysine residue in the mycobactin core by MbtK.</text>
</comment>
<evidence type="ECO:0000256" key="9">
    <source>
        <dbReference type="ARBA" id="ARBA00042660"/>
    </source>
</evidence>
<sequence>MTEPDAGSDLASIKTTAVEDGNYVVINGSKTFISNGINCDLVIVAATDPKIENPYEAMSLYIIENGSPGFNKGQKLVKMGMHSQDTSEMFFNNCRVPVSNRLGEKGQGFLMLMQKLQQERLVCSIGAVAAAEYLMEYLIDYCKTNTDINGKPLSKFQATQFKLVEMMTEVKLGKTFSDKLVVDHMEGQNIVVETSMCKYWTTDLVKRLALDAMDIIGLSSLDYDHPITRMWRDVRIMSIFAGTNEIMKGIAGKFMGL</sequence>